<reference evidence="1" key="1">
    <citation type="submission" date="2023-11" db="EMBL/GenBank/DDBJ databases">
        <authorList>
            <person name="Poullet M."/>
        </authorList>
    </citation>
    <scope>NUCLEOTIDE SEQUENCE</scope>
    <source>
        <strain evidence="1">E1834</strain>
    </source>
</reference>
<evidence type="ECO:0000313" key="1">
    <source>
        <dbReference type="EMBL" id="CAK5083497.1"/>
    </source>
</evidence>
<protein>
    <submittedName>
        <fullName evidence="1">Uncharacterized protein</fullName>
    </submittedName>
</protein>
<dbReference type="EMBL" id="CAVMJV010000051">
    <property type="protein sequence ID" value="CAK5083497.1"/>
    <property type="molecule type" value="Genomic_DNA"/>
</dbReference>
<accession>A0ACB0ZYM0</accession>
<comment type="caution">
    <text evidence="1">The sequence shown here is derived from an EMBL/GenBank/DDBJ whole genome shotgun (WGS) entry which is preliminary data.</text>
</comment>
<organism evidence="1 2">
    <name type="scientific">Meloidogyne enterolobii</name>
    <name type="common">Root-knot nematode worm</name>
    <name type="synonym">Meloidogyne mayaguensis</name>
    <dbReference type="NCBI Taxonomy" id="390850"/>
    <lineage>
        <taxon>Eukaryota</taxon>
        <taxon>Metazoa</taxon>
        <taxon>Ecdysozoa</taxon>
        <taxon>Nematoda</taxon>
        <taxon>Chromadorea</taxon>
        <taxon>Rhabditida</taxon>
        <taxon>Tylenchina</taxon>
        <taxon>Tylenchomorpha</taxon>
        <taxon>Tylenchoidea</taxon>
        <taxon>Meloidogynidae</taxon>
        <taxon>Meloidogyninae</taxon>
        <taxon>Meloidogyne</taxon>
    </lineage>
</organism>
<name>A0ACB0ZYM0_MELEN</name>
<evidence type="ECO:0000313" key="2">
    <source>
        <dbReference type="Proteomes" id="UP001497535"/>
    </source>
</evidence>
<sequence length="267" mass="31931">MAQCYVDADYQKAKIPGDGITEMEEVLEPHYTFGNYINGCIKIKELLANNFASSGLDEWIVEMKKELKEKYDSKIRSFAKIGISERIDISEFDRENEAKFYYWKQNSEERLKEIFVEKNYLEFKKWLEGKTKKENKKSERISGSDSKSSEDESKELKDTETEKVFSNSNENLKIIFVKENLEKYKFWLKNLEKNPENFKKIYIKEIELAFNYWRRRTNHFGIFLKAAYLKFAKVFVDKLKVENTILPNISISNIHNKKFYLFKIREK</sequence>
<keyword evidence="2" id="KW-1185">Reference proteome</keyword>
<gene>
    <name evidence="1" type="ORF">MENTE1834_LOCUS30841</name>
</gene>
<proteinExistence type="predicted"/>
<dbReference type="Proteomes" id="UP001497535">
    <property type="component" value="Unassembled WGS sequence"/>
</dbReference>